<dbReference type="AlphaFoldDB" id="A0A1I5VLW5"/>
<organism evidence="1 2">
    <name type="scientific">Psychrobacillus psychrotolerans</name>
    <dbReference type="NCBI Taxonomy" id="126156"/>
    <lineage>
        <taxon>Bacteria</taxon>
        <taxon>Bacillati</taxon>
        <taxon>Bacillota</taxon>
        <taxon>Bacilli</taxon>
        <taxon>Bacillales</taxon>
        <taxon>Bacillaceae</taxon>
        <taxon>Psychrobacillus</taxon>
    </lineage>
</organism>
<dbReference type="RefSeq" id="WP_093534528.1">
    <property type="nucleotide sequence ID" value="NZ_FOXU01000001.1"/>
</dbReference>
<dbReference type="Proteomes" id="UP000198734">
    <property type="component" value="Unassembled WGS sequence"/>
</dbReference>
<sequence>MITNKLTKKIEEATNNEITLTMEEKDFAEKNLLLPEGLNILPQDLFNDAIIERYNKETDELIAKEPTSFLQTPASYLKDNMQEYVYLEANMLDVVSVDAIAIEYDEVFEVYTAMFGLFIQKKYTAEIRAFLDEHYNSEKMQYSIMFAGNEGLWEINLPINYIKGFDDSFTMEEVYQLLYSLIFKLMTNIK</sequence>
<accession>A0A1I5VLW5</accession>
<keyword evidence="2" id="KW-1185">Reference proteome</keyword>
<reference evidence="2" key="1">
    <citation type="submission" date="2016-10" db="EMBL/GenBank/DDBJ databases">
        <authorList>
            <person name="Varghese N."/>
            <person name="Submissions S."/>
        </authorList>
    </citation>
    <scope>NUCLEOTIDE SEQUENCE [LARGE SCALE GENOMIC DNA]</scope>
    <source>
        <strain evidence="2">DSM 11706</strain>
    </source>
</reference>
<evidence type="ECO:0000313" key="1">
    <source>
        <dbReference type="EMBL" id="SFQ08411.1"/>
    </source>
</evidence>
<dbReference type="STRING" id="126156.SAMN05421670_0878"/>
<protein>
    <recommendedName>
        <fullName evidence="3">Branched-chain amino acid aminotransferase</fullName>
    </recommendedName>
</protein>
<dbReference type="EMBL" id="FOXU01000001">
    <property type="protein sequence ID" value="SFQ08411.1"/>
    <property type="molecule type" value="Genomic_DNA"/>
</dbReference>
<proteinExistence type="predicted"/>
<evidence type="ECO:0008006" key="3">
    <source>
        <dbReference type="Google" id="ProtNLM"/>
    </source>
</evidence>
<name>A0A1I5VLW5_9BACI</name>
<gene>
    <name evidence="1" type="ORF">SAMN05421670_0878</name>
</gene>
<evidence type="ECO:0000313" key="2">
    <source>
        <dbReference type="Proteomes" id="UP000198734"/>
    </source>
</evidence>
<dbReference type="OrthoDB" id="2436979at2"/>